<keyword evidence="1" id="KW-0812">Transmembrane</keyword>
<dbReference type="EMBL" id="CAJOBZ010000025">
    <property type="protein sequence ID" value="CAF4876705.1"/>
    <property type="molecule type" value="Genomic_DNA"/>
</dbReference>
<comment type="caution">
    <text evidence="3">The sequence shown here is derived from an EMBL/GenBank/DDBJ whole genome shotgun (WGS) entry which is preliminary data.</text>
</comment>
<feature type="domain" description="Acyltransferase 3" evidence="2">
    <location>
        <begin position="189"/>
        <end position="593"/>
    </location>
</feature>
<keyword evidence="1" id="KW-0472">Membrane</keyword>
<dbReference type="InterPro" id="IPR052728">
    <property type="entry name" value="O2_lipid_transport_reg"/>
</dbReference>
<dbReference type="InterPro" id="IPR002656">
    <property type="entry name" value="Acyl_transf_3_dom"/>
</dbReference>
<feature type="transmembrane region" description="Helical" evidence="1">
    <location>
        <begin position="335"/>
        <end position="356"/>
    </location>
</feature>
<dbReference type="Pfam" id="PF01757">
    <property type="entry name" value="Acyl_transf_3"/>
    <property type="match status" value="1"/>
</dbReference>
<feature type="transmembrane region" description="Helical" evidence="1">
    <location>
        <begin position="229"/>
        <end position="248"/>
    </location>
</feature>
<dbReference type="OrthoDB" id="10265389at2759"/>
<gene>
    <name evidence="3" type="ORF">PMACD_LOCUS9237</name>
</gene>
<dbReference type="AlphaFoldDB" id="A0A821TK38"/>
<dbReference type="Proteomes" id="UP000663880">
    <property type="component" value="Unassembled WGS sequence"/>
</dbReference>
<feature type="transmembrane region" description="Helical" evidence="1">
    <location>
        <begin position="189"/>
        <end position="209"/>
    </location>
</feature>
<name>A0A821TK38_9NEOP</name>
<sequence length="626" mass="72706">MYDRMPPLHKMDNYEGCLENSTNRYCLVHFTLVSEEPNDLLCMIQEYSMKETTRLNYTYLRYGLCLKHKCDNYKGDKSITSRDHLGACLNDTFLKNYGLKTMITDVTCNAVQHERLMNFDMGDVGVASALFLIVALNIIGSIYDACTINEKHQDQKFLLCFSIRHNWKRLSSCTDAGDEMSRFQILYSIRSLIIIGVISSHVLLPFLLIGKETKGMEDAYLNPIQAMFLSGPLLIQTYFVMSGFLLAYKMQIHFKRNNVNLFFLPRLIFFRWLRLTPPYAVLLAFMATWLRFFKTGPFWEISAGVEVADCRNRWWFNVLYINNYIYHSQCMPHSWYIAADMQLYVLGAVLCLILRYIKRPTRILLPLFLVGLLVPAVHTYLQDLDPMLLLKPTGCGTFFDSDKTYNEVYKRGHTNMVSFIIGLSTGYILMNIWKAKVESIKRYKKYFFLLWFIIPIGAVFMYIGGSVFYRDAPRDSIYVRTMFAMISRPFMGFLAGFFMLGMILKIESLKIKEDILKDRSIIRTWRHRAKDFLRVIMNWDGWMIPGKLSYCVYLIHFPIIRITTSVITTLIPSSPLYIIAALIVLTVVSFILAVPISLMVEIPFIRLIKEFSKKTPKSGDGINTRL</sequence>
<dbReference type="PANTHER" id="PTHR11161:SF72">
    <property type="entry name" value="FI21449P1"/>
    <property type="match status" value="1"/>
</dbReference>
<feature type="transmembrane region" description="Helical" evidence="1">
    <location>
        <begin position="481"/>
        <end position="504"/>
    </location>
</feature>
<evidence type="ECO:0000259" key="2">
    <source>
        <dbReference type="Pfam" id="PF01757"/>
    </source>
</evidence>
<evidence type="ECO:0000256" key="1">
    <source>
        <dbReference type="SAM" id="Phobius"/>
    </source>
</evidence>
<dbReference type="PANTHER" id="PTHR11161">
    <property type="entry name" value="O-ACYLTRANSFERASE"/>
    <property type="match status" value="1"/>
</dbReference>
<keyword evidence="4" id="KW-1185">Reference proteome</keyword>
<feature type="transmembrane region" description="Helical" evidence="1">
    <location>
        <begin position="416"/>
        <end position="434"/>
    </location>
</feature>
<feature type="transmembrane region" description="Helical" evidence="1">
    <location>
        <begin position="363"/>
        <end position="381"/>
    </location>
</feature>
<feature type="transmembrane region" description="Helical" evidence="1">
    <location>
        <begin position="446"/>
        <end position="469"/>
    </location>
</feature>
<feature type="transmembrane region" description="Helical" evidence="1">
    <location>
        <begin position="124"/>
        <end position="146"/>
    </location>
</feature>
<feature type="transmembrane region" description="Helical" evidence="1">
    <location>
        <begin position="577"/>
        <end position="600"/>
    </location>
</feature>
<dbReference type="GO" id="GO:0016747">
    <property type="term" value="F:acyltransferase activity, transferring groups other than amino-acyl groups"/>
    <property type="evidence" value="ECO:0007669"/>
    <property type="project" value="InterPro"/>
</dbReference>
<proteinExistence type="predicted"/>
<reference evidence="3" key="1">
    <citation type="submission" date="2021-02" db="EMBL/GenBank/DDBJ databases">
        <authorList>
            <person name="Steward A R."/>
        </authorList>
    </citation>
    <scope>NUCLEOTIDE SEQUENCE</scope>
</reference>
<evidence type="ECO:0000313" key="4">
    <source>
        <dbReference type="Proteomes" id="UP000663880"/>
    </source>
</evidence>
<protein>
    <recommendedName>
        <fullName evidence="2">Acyltransferase 3 domain-containing protein</fullName>
    </recommendedName>
</protein>
<evidence type="ECO:0000313" key="3">
    <source>
        <dbReference type="EMBL" id="CAF4876705.1"/>
    </source>
</evidence>
<keyword evidence="1" id="KW-1133">Transmembrane helix</keyword>
<organism evidence="3 4">
    <name type="scientific">Pieris macdunnoughi</name>
    <dbReference type="NCBI Taxonomy" id="345717"/>
    <lineage>
        <taxon>Eukaryota</taxon>
        <taxon>Metazoa</taxon>
        <taxon>Ecdysozoa</taxon>
        <taxon>Arthropoda</taxon>
        <taxon>Hexapoda</taxon>
        <taxon>Insecta</taxon>
        <taxon>Pterygota</taxon>
        <taxon>Neoptera</taxon>
        <taxon>Endopterygota</taxon>
        <taxon>Lepidoptera</taxon>
        <taxon>Glossata</taxon>
        <taxon>Ditrysia</taxon>
        <taxon>Papilionoidea</taxon>
        <taxon>Pieridae</taxon>
        <taxon>Pierinae</taxon>
        <taxon>Pieris</taxon>
    </lineage>
</organism>
<feature type="transmembrane region" description="Helical" evidence="1">
    <location>
        <begin position="550"/>
        <end position="571"/>
    </location>
</feature>
<feature type="transmembrane region" description="Helical" evidence="1">
    <location>
        <begin position="269"/>
        <end position="290"/>
    </location>
</feature>
<accession>A0A821TK38</accession>